<name>A0AAV8ZX91_9CUCU</name>
<sequence>MQPHRRKRKRKDKEHNGEDDEEGISYEAPDRTVGVILPPPPAPKPKPKPVPPPINFAELLKIAEKKQFEPIVIEKKRKGRRKTIN</sequence>
<dbReference type="EMBL" id="JANEYF010000025">
    <property type="protein sequence ID" value="KAJ8972697.1"/>
    <property type="molecule type" value="Genomic_DNA"/>
</dbReference>
<organism evidence="2 3">
    <name type="scientific">Rhamnusium bicolor</name>
    <dbReference type="NCBI Taxonomy" id="1586634"/>
    <lineage>
        <taxon>Eukaryota</taxon>
        <taxon>Metazoa</taxon>
        <taxon>Ecdysozoa</taxon>
        <taxon>Arthropoda</taxon>
        <taxon>Hexapoda</taxon>
        <taxon>Insecta</taxon>
        <taxon>Pterygota</taxon>
        <taxon>Neoptera</taxon>
        <taxon>Endopterygota</taxon>
        <taxon>Coleoptera</taxon>
        <taxon>Polyphaga</taxon>
        <taxon>Cucujiformia</taxon>
        <taxon>Chrysomeloidea</taxon>
        <taxon>Cerambycidae</taxon>
        <taxon>Lepturinae</taxon>
        <taxon>Rhagiini</taxon>
        <taxon>Rhamnusium</taxon>
    </lineage>
</organism>
<keyword evidence="3" id="KW-1185">Reference proteome</keyword>
<comment type="caution">
    <text evidence="2">The sequence shown here is derived from an EMBL/GenBank/DDBJ whole genome shotgun (WGS) entry which is preliminary data.</text>
</comment>
<reference evidence="2" key="1">
    <citation type="journal article" date="2023" name="Insect Mol. Biol.">
        <title>Genome sequencing provides insights into the evolution of gene families encoding plant cell wall-degrading enzymes in longhorned beetles.</title>
        <authorList>
            <person name="Shin N.R."/>
            <person name="Okamura Y."/>
            <person name="Kirsch R."/>
            <person name="Pauchet Y."/>
        </authorList>
    </citation>
    <scope>NUCLEOTIDE SEQUENCE</scope>
    <source>
        <strain evidence="2">RBIC_L_NR</strain>
    </source>
</reference>
<accession>A0AAV8ZX91</accession>
<feature type="compositionally biased region" description="Basic residues" evidence="1">
    <location>
        <begin position="1"/>
        <end position="12"/>
    </location>
</feature>
<evidence type="ECO:0000256" key="1">
    <source>
        <dbReference type="SAM" id="MobiDB-lite"/>
    </source>
</evidence>
<feature type="region of interest" description="Disordered" evidence="1">
    <location>
        <begin position="1"/>
        <end position="52"/>
    </location>
</feature>
<evidence type="ECO:0000313" key="3">
    <source>
        <dbReference type="Proteomes" id="UP001162156"/>
    </source>
</evidence>
<proteinExistence type="predicted"/>
<dbReference type="AlphaFoldDB" id="A0AAV8ZX91"/>
<feature type="compositionally biased region" description="Pro residues" evidence="1">
    <location>
        <begin position="37"/>
        <end position="52"/>
    </location>
</feature>
<gene>
    <name evidence="2" type="ORF">NQ314_000064</name>
</gene>
<evidence type="ECO:0000313" key="2">
    <source>
        <dbReference type="EMBL" id="KAJ8972697.1"/>
    </source>
</evidence>
<dbReference type="Proteomes" id="UP001162156">
    <property type="component" value="Unassembled WGS sequence"/>
</dbReference>
<protein>
    <submittedName>
        <fullName evidence="2">Uncharacterized protein</fullName>
    </submittedName>
</protein>